<evidence type="ECO:0000313" key="2">
    <source>
        <dbReference type="EMBL" id="ORY32514.1"/>
    </source>
</evidence>
<sequence>MTVTLAELPPPIVLRHDETLHAILLPPLATFLSTLHKPEHLLKLNDILDRYRTPKSYHRIDVRQVDSSEIPAGPERAEWLSGLSEKERGEPVILSREVLEEADADLQETEGQTGLAPTPPPTAATIHVNGDIQAHAFETTLDSNIDPSLMNTRASPDTPTHPAPPSAPKRRLRELRVDIRTLDAAALFSLETWRREELGLERLDMHHPASIWYKEPTPTPPPTPPPEKLKKKVGRPSTRKRQEDEEPVEVEDGEGKSLTEIEEGEQGKSVTEVDEGEGRSVIEVEEGVAKSAVDVDGGEEITSAGRTLNGEPQESYSALAEALQENGAIEVEESTPQNPDLTTGEVPAVADTDILAANEVLDTQLPTPGPSVLIPRTSRLSLSPSPDIIIDDAYDVDEITDPDFVPLPRPTDDTSKRRRSKKRPFDIHVPPTKEQGSWTNPVPIRIVPRGSRIRTGLSTESLPREISPDMGTRSKASRPRKSEPIKSSVSTLPIVIHVNADDDDETISVSSKRRGNPRKSDPGPGVRSENGRREKRMILEAVELPTLAEAMRLSAATRKNKQVDLFLEKRVDDIEMADAGDEWGFLRGM</sequence>
<feature type="compositionally biased region" description="Polar residues" evidence="1">
    <location>
        <begin position="141"/>
        <end position="158"/>
    </location>
</feature>
<keyword evidence="3" id="KW-1185">Reference proteome</keyword>
<organism evidence="2 3">
    <name type="scientific">Naematelia encephala</name>
    <dbReference type="NCBI Taxonomy" id="71784"/>
    <lineage>
        <taxon>Eukaryota</taxon>
        <taxon>Fungi</taxon>
        <taxon>Dikarya</taxon>
        <taxon>Basidiomycota</taxon>
        <taxon>Agaricomycotina</taxon>
        <taxon>Tremellomycetes</taxon>
        <taxon>Tremellales</taxon>
        <taxon>Naemateliaceae</taxon>
        <taxon>Naematelia</taxon>
    </lineage>
</organism>
<feature type="region of interest" description="Disordered" evidence="1">
    <location>
        <begin position="401"/>
        <end position="489"/>
    </location>
</feature>
<evidence type="ECO:0000256" key="1">
    <source>
        <dbReference type="SAM" id="MobiDB-lite"/>
    </source>
</evidence>
<dbReference type="OrthoDB" id="2594942at2759"/>
<evidence type="ECO:0000313" key="3">
    <source>
        <dbReference type="Proteomes" id="UP000193986"/>
    </source>
</evidence>
<accession>A0A1Y2BCM7</accession>
<dbReference type="Proteomes" id="UP000193986">
    <property type="component" value="Unassembled WGS sequence"/>
</dbReference>
<comment type="caution">
    <text evidence="2">The sequence shown here is derived from an EMBL/GenBank/DDBJ whole genome shotgun (WGS) entry which is preliminary data.</text>
</comment>
<feature type="compositionally biased region" description="Polar residues" evidence="1">
    <location>
        <begin position="304"/>
        <end position="315"/>
    </location>
</feature>
<gene>
    <name evidence="2" type="ORF">BCR39DRAFT_374916</name>
</gene>
<dbReference type="EMBL" id="MCFC01000009">
    <property type="protein sequence ID" value="ORY32514.1"/>
    <property type="molecule type" value="Genomic_DNA"/>
</dbReference>
<protein>
    <submittedName>
        <fullName evidence="2">Uncharacterized protein</fullName>
    </submittedName>
</protein>
<reference evidence="2 3" key="1">
    <citation type="submission" date="2016-07" db="EMBL/GenBank/DDBJ databases">
        <title>Pervasive Adenine N6-methylation of Active Genes in Fungi.</title>
        <authorList>
            <consortium name="DOE Joint Genome Institute"/>
            <person name="Mondo S.J."/>
            <person name="Dannebaum R.O."/>
            <person name="Kuo R.C."/>
            <person name="Labutti K."/>
            <person name="Haridas S."/>
            <person name="Kuo A."/>
            <person name="Salamov A."/>
            <person name="Ahrendt S.R."/>
            <person name="Lipzen A."/>
            <person name="Sullivan W."/>
            <person name="Andreopoulos W.B."/>
            <person name="Clum A."/>
            <person name="Lindquist E."/>
            <person name="Daum C."/>
            <person name="Ramamoorthy G.K."/>
            <person name="Gryganskyi A."/>
            <person name="Culley D."/>
            <person name="Magnuson J.K."/>
            <person name="James T.Y."/>
            <person name="O'Malley M.A."/>
            <person name="Stajich J.E."/>
            <person name="Spatafora J.W."/>
            <person name="Visel A."/>
            <person name="Grigoriev I.V."/>
        </authorList>
    </citation>
    <scope>NUCLEOTIDE SEQUENCE [LARGE SCALE GENOMIC DNA]</scope>
    <source>
        <strain evidence="2 3">68-887.2</strain>
    </source>
</reference>
<feature type="region of interest" description="Disordered" evidence="1">
    <location>
        <begin position="141"/>
        <end position="172"/>
    </location>
</feature>
<feature type="compositionally biased region" description="Basic residues" evidence="1">
    <location>
        <begin position="229"/>
        <end position="239"/>
    </location>
</feature>
<feature type="compositionally biased region" description="Pro residues" evidence="1">
    <location>
        <begin position="217"/>
        <end position="226"/>
    </location>
</feature>
<name>A0A1Y2BCM7_9TREE</name>
<feature type="region of interest" description="Disordered" evidence="1">
    <location>
        <begin position="211"/>
        <end position="315"/>
    </location>
</feature>
<dbReference type="InParanoid" id="A0A1Y2BCM7"/>
<proteinExistence type="predicted"/>
<feature type="region of interest" description="Disordered" evidence="1">
    <location>
        <begin position="502"/>
        <end position="534"/>
    </location>
</feature>
<dbReference type="AlphaFoldDB" id="A0A1Y2BCM7"/>